<dbReference type="RefSeq" id="WP_203008276.1">
    <property type="nucleotide sequence ID" value="NZ_JADWYU010000095.1"/>
</dbReference>
<reference evidence="2" key="1">
    <citation type="submission" date="2020-12" db="EMBL/GenBank/DDBJ databases">
        <title>Genomic characterization of non-nitrogen-fixing Frankia strains.</title>
        <authorList>
            <person name="Carlos-Shanley C."/>
            <person name="Guerra T."/>
            <person name="Hahn D."/>
        </authorList>
    </citation>
    <scope>NUCLEOTIDE SEQUENCE</scope>
    <source>
        <strain evidence="2">CN6</strain>
    </source>
</reference>
<evidence type="ECO:0000256" key="1">
    <source>
        <dbReference type="SAM" id="MobiDB-lite"/>
    </source>
</evidence>
<dbReference type="AlphaFoldDB" id="A0A937RNW4"/>
<dbReference type="InterPro" id="IPR049790">
    <property type="entry name" value="Rv3655c/TadE"/>
</dbReference>
<proteinExistence type="predicted"/>
<gene>
    <name evidence="2" type="ORF">I7412_34825</name>
</gene>
<evidence type="ECO:0000313" key="3">
    <source>
        <dbReference type="Proteomes" id="UP000604475"/>
    </source>
</evidence>
<accession>A0A937RNW4</accession>
<dbReference type="NCBIfam" id="NF041390">
    <property type="entry name" value="TadE_Rv3655c"/>
    <property type="match status" value="1"/>
</dbReference>
<dbReference type="Proteomes" id="UP000604475">
    <property type="component" value="Unassembled WGS sequence"/>
</dbReference>
<evidence type="ECO:0000313" key="2">
    <source>
        <dbReference type="EMBL" id="MBL7632239.1"/>
    </source>
</evidence>
<dbReference type="EMBL" id="JAEACQ010000300">
    <property type="protein sequence ID" value="MBL7632239.1"/>
    <property type="molecule type" value="Genomic_DNA"/>
</dbReference>
<protein>
    <recommendedName>
        <fullName evidence="4">Pilus assembly protein TadE</fullName>
    </recommendedName>
</protein>
<name>A0A937RNW4_9ACTN</name>
<keyword evidence="3" id="KW-1185">Reference proteome</keyword>
<organism evidence="2 3">
    <name type="scientific">Frankia nepalensis</name>
    <dbReference type="NCBI Taxonomy" id="1836974"/>
    <lineage>
        <taxon>Bacteria</taxon>
        <taxon>Bacillati</taxon>
        <taxon>Actinomycetota</taxon>
        <taxon>Actinomycetes</taxon>
        <taxon>Frankiales</taxon>
        <taxon>Frankiaceae</taxon>
        <taxon>Frankia</taxon>
    </lineage>
</organism>
<comment type="caution">
    <text evidence="2">The sequence shown here is derived from an EMBL/GenBank/DDBJ whole genome shotgun (WGS) entry which is preliminary data.</text>
</comment>
<sequence>MNRSRRARLAAPTRPRRPDRGQATAELALGLPTLAVLVVLACWLLAAAGAQARAAEAARIGARAAARGDGDTRVAAWVLRTAPAGATVTIARQDDQVTVTVRYRLPAADLPFTPLDLTATAIAPAEPPLVGGGADDGGPAGENSATEDSATPDSGAGDSSAGDSADDLGGASDDRSRGDGGQGGDG</sequence>
<feature type="region of interest" description="Disordered" evidence="1">
    <location>
        <begin position="126"/>
        <end position="186"/>
    </location>
</feature>
<feature type="compositionally biased region" description="Low complexity" evidence="1">
    <location>
        <begin position="148"/>
        <end position="171"/>
    </location>
</feature>
<evidence type="ECO:0008006" key="4">
    <source>
        <dbReference type="Google" id="ProtNLM"/>
    </source>
</evidence>
<feature type="compositionally biased region" description="Gly residues" evidence="1">
    <location>
        <begin position="130"/>
        <end position="140"/>
    </location>
</feature>
<feature type="region of interest" description="Disordered" evidence="1">
    <location>
        <begin position="1"/>
        <end position="20"/>
    </location>
</feature>